<sequence length="83" mass="8975">MSRGNGKRLPLTLVISRTETGVNVRLKNAPEIFEVSTISVADAVGKLLMGHPDLFGVLCGFSHDPMTQGFLANPMNSLKYTVD</sequence>
<dbReference type="AlphaFoldDB" id="A0A1F5SYG4"/>
<accession>A0A1F5SYG4</accession>
<gene>
    <name evidence="1" type="ORF">A2478_04340</name>
</gene>
<organism evidence="1 2">
    <name type="scientific">Candidatus Falkowbacteria bacterium RIFOXYC2_FULL_36_12</name>
    <dbReference type="NCBI Taxonomy" id="1798002"/>
    <lineage>
        <taxon>Bacteria</taxon>
        <taxon>Candidatus Falkowiibacteriota</taxon>
    </lineage>
</organism>
<protein>
    <submittedName>
        <fullName evidence="1">Uncharacterized protein</fullName>
    </submittedName>
</protein>
<evidence type="ECO:0000313" key="2">
    <source>
        <dbReference type="Proteomes" id="UP000179001"/>
    </source>
</evidence>
<proteinExistence type="predicted"/>
<comment type="caution">
    <text evidence="1">The sequence shown here is derived from an EMBL/GenBank/DDBJ whole genome shotgun (WGS) entry which is preliminary data.</text>
</comment>
<evidence type="ECO:0000313" key="1">
    <source>
        <dbReference type="EMBL" id="OGF31689.1"/>
    </source>
</evidence>
<dbReference type="Proteomes" id="UP000179001">
    <property type="component" value="Unassembled WGS sequence"/>
</dbReference>
<name>A0A1F5SYG4_9BACT</name>
<reference evidence="1 2" key="1">
    <citation type="journal article" date="2016" name="Nat. Commun.">
        <title>Thousands of microbial genomes shed light on interconnected biogeochemical processes in an aquifer system.</title>
        <authorList>
            <person name="Anantharaman K."/>
            <person name="Brown C.T."/>
            <person name="Hug L.A."/>
            <person name="Sharon I."/>
            <person name="Castelle C.J."/>
            <person name="Probst A.J."/>
            <person name="Thomas B.C."/>
            <person name="Singh A."/>
            <person name="Wilkins M.J."/>
            <person name="Karaoz U."/>
            <person name="Brodie E.L."/>
            <person name="Williams K.H."/>
            <person name="Hubbard S.S."/>
            <person name="Banfield J.F."/>
        </authorList>
    </citation>
    <scope>NUCLEOTIDE SEQUENCE [LARGE SCALE GENOMIC DNA]</scope>
</reference>
<dbReference type="STRING" id="1798002.A2478_04340"/>
<dbReference type="EMBL" id="MFGJ01000007">
    <property type="protein sequence ID" value="OGF31689.1"/>
    <property type="molecule type" value="Genomic_DNA"/>
</dbReference>